<feature type="region of interest" description="Disordered" evidence="1">
    <location>
        <begin position="253"/>
        <end position="312"/>
    </location>
</feature>
<evidence type="ECO:0000313" key="2">
    <source>
        <dbReference type="EMBL" id="CAH1453617.1"/>
    </source>
</evidence>
<dbReference type="Proteomes" id="UP001157418">
    <property type="component" value="Unassembled WGS sequence"/>
</dbReference>
<evidence type="ECO:0000313" key="3">
    <source>
        <dbReference type="Proteomes" id="UP001157418"/>
    </source>
</evidence>
<gene>
    <name evidence="2" type="ORF">LVIROSA_LOCUS38849</name>
</gene>
<proteinExistence type="predicted"/>
<protein>
    <recommendedName>
        <fullName evidence="4">C2H2-type domain-containing protein</fullName>
    </recommendedName>
</protein>
<feature type="compositionally biased region" description="Basic and acidic residues" evidence="1">
    <location>
        <begin position="277"/>
        <end position="292"/>
    </location>
</feature>
<feature type="region of interest" description="Disordered" evidence="1">
    <location>
        <begin position="1"/>
        <end position="101"/>
    </location>
</feature>
<name>A0AAU9PVI1_9ASTR</name>
<comment type="caution">
    <text evidence="2">The sequence shown here is derived from an EMBL/GenBank/DDBJ whole genome shotgun (WGS) entry which is preliminary data.</text>
</comment>
<feature type="compositionally biased region" description="Polar residues" evidence="1">
    <location>
        <begin position="160"/>
        <end position="184"/>
    </location>
</feature>
<accession>A0AAU9PVI1</accession>
<organism evidence="2 3">
    <name type="scientific">Lactuca virosa</name>
    <dbReference type="NCBI Taxonomy" id="75947"/>
    <lineage>
        <taxon>Eukaryota</taxon>
        <taxon>Viridiplantae</taxon>
        <taxon>Streptophyta</taxon>
        <taxon>Embryophyta</taxon>
        <taxon>Tracheophyta</taxon>
        <taxon>Spermatophyta</taxon>
        <taxon>Magnoliopsida</taxon>
        <taxon>eudicotyledons</taxon>
        <taxon>Gunneridae</taxon>
        <taxon>Pentapetalae</taxon>
        <taxon>asterids</taxon>
        <taxon>campanulids</taxon>
        <taxon>Asterales</taxon>
        <taxon>Asteraceae</taxon>
        <taxon>Cichorioideae</taxon>
        <taxon>Cichorieae</taxon>
        <taxon>Lactucinae</taxon>
        <taxon>Lactuca</taxon>
    </lineage>
</organism>
<evidence type="ECO:0008006" key="4">
    <source>
        <dbReference type="Google" id="ProtNLM"/>
    </source>
</evidence>
<dbReference type="AlphaFoldDB" id="A0AAU9PVI1"/>
<feature type="compositionally biased region" description="Basic and acidic residues" evidence="1">
    <location>
        <begin position="18"/>
        <end position="30"/>
    </location>
</feature>
<keyword evidence="3" id="KW-1185">Reference proteome</keyword>
<feature type="compositionally biased region" description="Polar residues" evidence="1">
    <location>
        <begin position="36"/>
        <end position="72"/>
    </location>
</feature>
<dbReference type="EMBL" id="CAKMRJ010005745">
    <property type="protein sequence ID" value="CAH1453617.1"/>
    <property type="molecule type" value="Genomic_DNA"/>
</dbReference>
<feature type="region of interest" description="Disordered" evidence="1">
    <location>
        <begin position="158"/>
        <end position="184"/>
    </location>
</feature>
<evidence type="ECO:0000256" key="1">
    <source>
        <dbReference type="SAM" id="MobiDB-lite"/>
    </source>
</evidence>
<sequence>MEEDDSDKMDRKGKRKIDHIIDLDKGDSSTKKNSQRNRNTVHQGSSSSVLENQSAPADLPENTNVSISTTVAETGVWPPPQPQVEELGTSSSSDRRSGAPALGGLNITVALPPPYFLGKVSSSPNQESRNLHKCVFCSTMSYNFWWLHEHQISHVDGVDQSEQNQNPTQRSTTGPTQYNNPSASQIQIPQTGFQSYINSNFNLRPIYGGGGCSRTEGFQEVTDVHNFSGIQDHGGRSTYWRLATTTSSLSISETREEEINDGSIDLLSGVGTSNSLENRERDGDEDQDHNMNEEDDGALIDLSLQIGRKSPN</sequence>
<reference evidence="2 3" key="1">
    <citation type="submission" date="2022-01" db="EMBL/GenBank/DDBJ databases">
        <authorList>
            <person name="Xiong W."/>
            <person name="Schranz E."/>
        </authorList>
    </citation>
    <scope>NUCLEOTIDE SEQUENCE [LARGE SCALE GENOMIC DNA]</scope>
</reference>